<dbReference type="InterPro" id="IPR001965">
    <property type="entry name" value="Znf_PHD"/>
</dbReference>
<dbReference type="Pfam" id="PF00628">
    <property type="entry name" value="PHD"/>
    <property type="match status" value="1"/>
</dbReference>
<evidence type="ECO:0000256" key="3">
    <source>
        <dbReference type="ARBA" id="ARBA00022833"/>
    </source>
</evidence>
<evidence type="ECO:0008006" key="10">
    <source>
        <dbReference type="Google" id="ProtNLM"/>
    </source>
</evidence>
<dbReference type="GO" id="GO:0008270">
    <property type="term" value="F:zinc ion binding"/>
    <property type="evidence" value="ECO:0007669"/>
    <property type="project" value="UniProtKB-KW"/>
</dbReference>
<dbReference type="SMART" id="SM00249">
    <property type="entry name" value="PHD"/>
    <property type="match status" value="1"/>
</dbReference>
<sequence length="562" mass="62626">MSAQLQWMSWDQFSLNSLRDTPSGTAASYFDGLNCNAERDTVTCERKGLSIYVDLSVSSEASIGADLTADVANELKPARMELNATEPQNGLQAVCKGGSSQEGLQSNGLTSHTQSLSGGFKGGKAFKATHGDEDNSLKDSSSVDAGMKMITKQSIVETKGQGSLSMKQAARRCHQKFDQKQLGKRVGTPLERETAQQKKSRLTTSKVIPDKNEDGFKTPAVIVPDACGRRKIKLSDENEVEALAKQGDDVVSVVNSAEPAVLLKAQPKPRSRDITKEEAAFEFQQCVSLLRKYGVLNTREYYLSQSFPSCAPHPGFVGDKCLSKRCKICRVLENTNSTVICDECQESFHLSCCLPRLNPKHFDREDDWYCSACRKQKRRMGRFYDIGRADCSSEPAGISFISKVKLGTAYQANVPLWTGKADQSSNRGLFGMEEPFSEEAKEKEKARLLNEFDLKAEKWRMQSANNSCAGAPENWLKCHSVLVKAFRDCDGHTHDDVICGKWRRAPLNIQQFERWECFCAIEWDPCHADCAVPQELPTEEILQRMQVTQDLQPNEGLKEEEH</sequence>
<dbReference type="OrthoDB" id="787137at2759"/>
<feature type="region of interest" description="Disordered" evidence="5">
    <location>
        <begin position="173"/>
        <end position="203"/>
    </location>
</feature>
<feature type="region of interest" description="Disordered" evidence="5">
    <location>
        <begin position="85"/>
        <end position="141"/>
    </location>
</feature>
<feature type="compositionally biased region" description="Polar residues" evidence="5">
    <location>
        <begin position="98"/>
        <end position="117"/>
    </location>
</feature>
<keyword evidence="9" id="KW-1185">Reference proteome</keyword>
<evidence type="ECO:0000256" key="5">
    <source>
        <dbReference type="SAM" id="MobiDB-lite"/>
    </source>
</evidence>
<evidence type="ECO:0000259" key="6">
    <source>
        <dbReference type="PROSITE" id="PS50016"/>
    </source>
</evidence>
<dbReference type="Gene3D" id="3.30.40.100">
    <property type="match status" value="1"/>
</dbReference>
<name>A0A9D4ZIQ2_ADICA</name>
<accession>A0A9D4ZIQ2</accession>
<evidence type="ECO:0000256" key="2">
    <source>
        <dbReference type="ARBA" id="ARBA00022771"/>
    </source>
</evidence>
<dbReference type="Proteomes" id="UP000886520">
    <property type="component" value="Chromosome 8"/>
</dbReference>
<dbReference type="EMBL" id="JABFUD020000008">
    <property type="protein sequence ID" value="KAI5076974.1"/>
    <property type="molecule type" value="Genomic_DNA"/>
</dbReference>
<feature type="domain" description="CW-type" evidence="7">
    <location>
        <begin position="469"/>
        <end position="538"/>
    </location>
</feature>
<feature type="domain" description="PHD-type" evidence="6">
    <location>
        <begin position="323"/>
        <end position="376"/>
    </location>
</feature>
<proteinExistence type="predicted"/>
<evidence type="ECO:0000256" key="4">
    <source>
        <dbReference type="PROSITE-ProRule" id="PRU00146"/>
    </source>
</evidence>
<evidence type="ECO:0000313" key="8">
    <source>
        <dbReference type="EMBL" id="KAI5076974.1"/>
    </source>
</evidence>
<gene>
    <name evidence="8" type="ORF">GOP47_0009039</name>
</gene>
<dbReference type="Gene3D" id="2.30.30.1150">
    <property type="match status" value="1"/>
</dbReference>
<dbReference type="PROSITE" id="PS50016">
    <property type="entry name" value="ZF_PHD_2"/>
    <property type="match status" value="1"/>
</dbReference>
<dbReference type="SUPFAM" id="SSF57903">
    <property type="entry name" value="FYVE/PHD zinc finger"/>
    <property type="match status" value="1"/>
</dbReference>
<evidence type="ECO:0000313" key="9">
    <source>
        <dbReference type="Proteomes" id="UP000886520"/>
    </source>
</evidence>
<keyword evidence="2 4" id="KW-0863">Zinc-finger</keyword>
<dbReference type="InterPro" id="IPR019786">
    <property type="entry name" value="Zinc_finger_PHD-type_CS"/>
</dbReference>
<evidence type="ECO:0000259" key="7">
    <source>
        <dbReference type="PROSITE" id="PS51050"/>
    </source>
</evidence>
<dbReference type="InterPro" id="IPR019787">
    <property type="entry name" value="Znf_PHD-finger"/>
</dbReference>
<keyword evidence="3" id="KW-0862">Zinc</keyword>
<dbReference type="InterPro" id="IPR011124">
    <property type="entry name" value="Znf_CW"/>
</dbReference>
<dbReference type="PROSITE" id="PS01359">
    <property type="entry name" value="ZF_PHD_1"/>
    <property type="match status" value="1"/>
</dbReference>
<protein>
    <recommendedName>
        <fullName evidence="10">PHD-type domain-containing protein</fullName>
    </recommendedName>
</protein>
<keyword evidence="1" id="KW-0479">Metal-binding</keyword>
<dbReference type="PROSITE" id="PS51050">
    <property type="entry name" value="ZF_CW"/>
    <property type="match status" value="1"/>
</dbReference>
<comment type="caution">
    <text evidence="8">The sequence shown here is derived from an EMBL/GenBank/DDBJ whole genome shotgun (WGS) entry which is preliminary data.</text>
</comment>
<evidence type="ECO:0000256" key="1">
    <source>
        <dbReference type="ARBA" id="ARBA00022723"/>
    </source>
</evidence>
<dbReference type="InterPro" id="IPR011011">
    <property type="entry name" value="Znf_FYVE_PHD"/>
</dbReference>
<organism evidence="8 9">
    <name type="scientific">Adiantum capillus-veneris</name>
    <name type="common">Maidenhair fern</name>
    <dbReference type="NCBI Taxonomy" id="13818"/>
    <lineage>
        <taxon>Eukaryota</taxon>
        <taxon>Viridiplantae</taxon>
        <taxon>Streptophyta</taxon>
        <taxon>Embryophyta</taxon>
        <taxon>Tracheophyta</taxon>
        <taxon>Polypodiopsida</taxon>
        <taxon>Polypodiidae</taxon>
        <taxon>Polypodiales</taxon>
        <taxon>Pteridineae</taxon>
        <taxon>Pteridaceae</taxon>
        <taxon>Vittarioideae</taxon>
        <taxon>Adiantum</taxon>
    </lineage>
</organism>
<dbReference type="AlphaFoldDB" id="A0A9D4ZIQ2"/>
<reference evidence="8" key="1">
    <citation type="submission" date="2021-01" db="EMBL/GenBank/DDBJ databases">
        <title>Adiantum capillus-veneris genome.</title>
        <authorList>
            <person name="Fang Y."/>
            <person name="Liao Q."/>
        </authorList>
    </citation>
    <scope>NUCLEOTIDE SEQUENCE</scope>
    <source>
        <strain evidence="8">H3</strain>
        <tissue evidence="8">Leaf</tissue>
    </source>
</reference>